<sequence>MKKKKKIKIKTIIGWTFWSLVMGFCYYLLWIRRDLDMDQSLWFQIVSVICWSLVASMAFQQKRYLWAFIPAGLAGLHLSNILLVYVIR</sequence>
<accession>A0ABZ0RUU9</accession>
<keyword evidence="3" id="KW-1185">Reference proteome</keyword>
<keyword evidence="1" id="KW-0472">Membrane</keyword>
<name>A0ABZ0RUU9_9BACI</name>
<feature type="transmembrane region" description="Helical" evidence="1">
    <location>
        <begin position="12"/>
        <end position="29"/>
    </location>
</feature>
<organism evidence="2 3">
    <name type="scientific">Lysinibacillus louembei</name>
    <dbReference type="NCBI Taxonomy" id="1470088"/>
    <lineage>
        <taxon>Bacteria</taxon>
        <taxon>Bacillati</taxon>
        <taxon>Bacillota</taxon>
        <taxon>Bacilli</taxon>
        <taxon>Bacillales</taxon>
        <taxon>Bacillaceae</taxon>
        <taxon>Lysinibacillus</taxon>
    </lineage>
</organism>
<keyword evidence="1" id="KW-0812">Transmembrane</keyword>
<dbReference type="Proteomes" id="UP001322664">
    <property type="component" value="Chromosome"/>
</dbReference>
<dbReference type="EMBL" id="CP137624">
    <property type="protein sequence ID" value="WPK11189.1"/>
    <property type="molecule type" value="Genomic_DNA"/>
</dbReference>
<evidence type="ECO:0000313" key="2">
    <source>
        <dbReference type="EMBL" id="WPK11189.1"/>
    </source>
</evidence>
<feature type="transmembrane region" description="Helical" evidence="1">
    <location>
        <begin position="41"/>
        <end position="59"/>
    </location>
</feature>
<keyword evidence="1" id="KW-1133">Transmembrane helix</keyword>
<gene>
    <name evidence="2" type="ORF">R6U77_15025</name>
</gene>
<reference evidence="2 3" key="1">
    <citation type="submission" date="2023-09" db="EMBL/GenBank/DDBJ databases">
        <authorList>
            <person name="Page C.A."/>
            <person name="Perez-Diaz I.M."/>
        </authorList>
    </citation>
    <scope>NUCLEOTIDE SEQUENCE [LARGE SCALE GENOMIC DNA]</scope>
    <source>
        <strain evidence="2 3">Ll15</strain>
    </source>
</reference>
<dbReference type="RefSeq" id="WP_319836262.1">
    <property type="nucleotide sequence ID" value="NZ_CP137624.1"/>
</dbReference>
<evidence type="ECO:0000313" key="3">
    <source>
        <dbReference type="Proteomes" id="UP001322664"/>
    </source>
</evidence>
<evidence type="ECO:0000256" key="1">
    <source>
        <dbReference type="SAM" id="Phobius"/>
    </source>
</evidence>
<protein>
    <submittedName>
        <fullName evidence="2">Uncharacterized protein</fullName>
    </submittedName>
</protein>
<feature type="transmembrane region" description="Helical" evidence="1">
    <location>
        <begin position="66"/>
        <end position="87"/>
    </location>
</feature>
<proteinExistence type="predicted"/>